<organism evidence="2 3">
    <name type="scientific">Burkholderia singularis</name>
    <dbReference type="NCBI Taxonomy" id="1503053"/>
    <lineage>
        <taxon>Bacteria</taxon>
        <taxon>Pseudomonadati</taxon>
        <taxon>Pseudomonadota</taxon>
        <taxon>Betaproteobacteria</taxon>
        <taxon>Burkholderiales</taxon>
        <taxon>Burkholderiaceae</taxon>
        <taxon>Burkholderia</taxon>
        <taxon>pseudomallei group</taxon>
    </lineage>
</organism>
<dbReference type="EMBL" id="FXAN01000050">
    <property type="protein sequence ID" value="SMG00159.1"/>
    <property type="molecule type" value="Genomic_DNA"/>
</dbReference>
<sequence length="51" mass="5476">MEEDDSSRLPLAGAATRDARVASPAPAGLPYLFAIQPNARGAKRRDALVRR</sequence>
<reference evidence="2 3" key="1">
    <citation type="submission" date="2017-04" db="EMBL/GenBank/DDBJ databases">
        <authorList>
            <person name="Afonso C.L."/>
            <person name="Miller P.J."/>
            <person name="Scott M.A."/>
            <person name="Spackman E."/>
            <person name="Goraichik I."/>
            <person name="Dimitrov K.M."/>
            <person name="Suarez D.L."/>
            <person name="Swayne D.E."/>
        </authorList>
    </citation>
    <scope>NUCLEOTIDE SEQUENCE [LARGE SCALE GENOMIC DNA]</scope>
    <source>
        <strain evidence="2">LMG 28154</strain>
    </source>
</reference>
<proteinExistence type="predicted"/>
<feature type="region of interest" description="Disordered" evidence="1">
    <location>
        <begin position="1"/>
        <end position="21"/>
    </location>
</feature>
<accession>A0A238H4C7</accession>
<name>A0A238H4C7_9BURK</name>
<dbReference type="Proteomes" id="UP000198460">
    <property type="component" value="Unassembled WGS sequence"/>
</dbReference>
<evidence type="ECO:0000256" key="1">
    <source>
        <dbReference type="SAM" id="MobiDB-lite"/>
    </source>
</evidence>
<evidence type="ECO:0000313" key="2">
    <source>
        <dbReference type="EMBL" id="SMG00159.1"/>
    </source>
</evidence>
<evidence type="ECO:0000313" key="3">
    <source>
        <dbReference type="Proteomes" id="UP000198460"/>
    </source>
</evidence>
<dbReference type="AlphaFoldDB" id="A0A238H4C7"/>
<gene>
    <name evidence="2" type="ORF">BSIN_0284</name>
</gene>
<protein>
    <submittedName>
        <fullName evidence="2">Uncharacterized protein</fullName>
    </submittedName>
</protein>